<dbReference type="InterPro" id="IPR014756">
    <property type="entry name" value="Ig_E-set"/>
</dbReference>
<keyword evidence="4" id="KW-0732">Signal</keyword>
<dbReference type="SUPFAM" id="SSF49503">
    <property type="entry name" value="Cupredoxins"/>
    <property type="match status" value="1"/>
</dbReference>
<feature type="chain" id="PRO_5039435933" evidence="4">
    <location>
        <begin position="26"/>
        <end position="615"/>
    </location>
</feature>
<evidence type="ECO:0000259" key="5">
    <source>
        <dbReference type="Pfam" id="PF12245"/>
    </source>
</evidence>
<evidence type="ECO:0000313" key="7">
    <source>
        <dbReference type="Proteomes" id="UP000292003"/>
    </source>
</evidence>
<accession>A0A4Q7J7Y3</accession>
<gene>
    <name evidence="6" type="ORF">EWH70_19675</name>
</gene>
<keyword evidence="7" id="KW-1185">Reference proteome</keyword>
<dbReference type="InterPro" id="IPR028871">
    <property type="entry name" value="BlueCu_1_BS"/>
</dbReference>
<dbReference type="InterPro" id="IPR008972">
    <property type="entry name" value="Cupredoxin"/>
</dbReference>
<dbReference type="OrthoDB" id="5243170at2"/>
<dbReference type="Proteomes" id="UP000292003">
    <property type="component" value="Unassembled WGS sequence"/>
</dbReference>
<protein>
    <submittedName>
        <fullName evidence="6">Copper-binding protein</fullName>
    </submittedName>
</protein>
<feature type="region of interest" description="Disordered" evidence="3">
    <location>
        <begin position="146"/>
        <end position="166"/>
    </location>
</feature>
<feature type="domain" description="Ig-like" evidence="5">
    <location>
        <begin position="365"/>
        <end position="414"/>
    </location>
</feature>
<organism evidence="6 7">
    <name type="scientific">Amycolatopsis suaedae</name>
    <dbReference type="NCBI Taxonomy" id="2510978"/>
    <lineage>
        <taxon>Bacteria</taxon>
        <taxon>Bacillati</taxon>
        <taxon>Actinomycetota</taxon>
        <taxon>Actinomycetes</taxon>
        <taxon>Pseudonocardiales</taxon>
        <taxon>Pseudonocardiaceae</taxon>
        <taxon>Amycolatopsis</taxon>
    </lineage>
</organism>
<feature type="compositionally biased region" description="Polar residues" evidence="3">
    <location>
        <begin position="226"/>
        <end position="235"/>
    </location>
</feature>
<dbReference type="GO" id="GO:0046872">
    <property type="term" value="F:metal ion binding"/>
    <property type="evidence" value="ECO:0007669"/>
    <property type="project" value="UniProtKB-KW"/>
</dbReference>
<dbReference type="Pfam" id="PF12245">
    <property type="entry name" value="Big_3_2"/>
    <property type="match status" value="1"/>
</dbReference>
<dbReference type="PROSITE" id="PS00196">
    <property type="entry name" value="COPPER_BLUE"/>
    <property type="match status" value="1"/>
</dbReference>
<dbReference type="InterPro" id="IPR022038">
    <property type="entry name" value="Ig-like_bact"/>
</dbReference>
<sequence>MSRRLLAALAAALTMLGLVAIPASATPAASPRPSVQQEPVLEWTADDSLVRYKSAPTSTAAGTYTISFKNSLATGNTTDMVHTLTFDTSTPGYNHDVRLNIQASPSDSKKGEWTVPGIKLTPGKYKYFCAIPGHSQMTGELVVTEGSDPDTTPPTVSTEITGNKDPQGRFIGSATVKVNATDTQSGVGKVEYKLDDGAWTAYTEPVVVSAVGAHKVLYRATDKANNVSPEGTSEFTVVEDTGGDKTPPTVTSEVTGNKDPQGNYLDVAKVTVTATDTESGVDKVEYKLDDGAWTPYSTPVEVTTAGMHMLHYRATDKAGNTSPEGMAHFTVVRSDTTPPTVSASVGGVQDPDGNYKGRATVTVAATDEGSGIAKTEYALDGGAWTAYTTPVAVTAVGAHTMKFRATDKAGNASQEGSVSFTVVEADDTTPPSVLTLITGPQDANWAYVGKATITVSATDDKSGVDKVEYKLDSGAWTAYSAPVEVTAVGKHAIAYRASDKAGNVSQELTGSFTVVADGPPPAPDVCPDSDTRLTVVIGTVDSQVPNIDIGNGCTINDVIDEDGQYASHNQFVRHVKAVTRELVRDGVIPSAHRDRIVTAAIESNVGVPMSTRAAV</sequence>
<evidence type="ECO:0000256" key="3">
    <source>
        <dbReference type="SAM" id="MobiDB-lite"/>
    </source>
</evidence>
<dbReference type="AlphaFoldDB" id="A0A4Q7J7Y3"/>
<proteinExistence type="predicted"/>
<dbReference type="GO" id="GO:0005975">
    <property type="term" value="P:carbohydrate metabolic process"/>
    <property type="evidence" value="ECO:0007669"/>
    <property type="project" value="UniProtKB-ARBA"/>
</dbReference>
<name>A0A4Q7J7Y3_9PSEU</name>
<dbReference type="SUPFAM" id="SSF81296">
    <property type="entry name" value="E set domains"/>
    <property type="match status" value="2"/>
</dbReference>
<evidence type="ECO:0000256" key="2">
    <source>
        <dbReference type="ARBA" id="ARBA00023008"/>
    </source>
</evidence>
<reference evidence="6 7" key="1">
    <citation type="submission" date="2019-02" db="EMBL/GenBank/DDBJ databases">
        <title>Draft genome sequence of Amycolatopsis sp. 8-3EHSu isolated from roots of Suaeda maritima.</title>
        <authorList>
            <person name="Duangmal K."/>
            <person name="Chantavorakit T."/>
        </authorList>
    </citation>
    <scope>NUCLEOTIDE SEQUENCE [LARGE SCALE GENOMIC DNA]</scope>
    <source>
        <strain evidence="6 7">8-3EHSu</strain>
    </source>
</reference>
<dbReference type="EMBL" id="SFCC01000009">
    <property type="protein sequence ID" value="RZQ62473.1"/>
    <property type="molecule type" value="Genomic_DNA"/>
</dbReference>
<keyword evidence="2" id="KW-0186">Copper</keyword>
<evidence type="ECO:0000313" key="6">
    <source>
        <dbReference type="EMBL" id="RZQ62473.1"/>
    </source>
</evidence>
<evidence type="ECO:0000256" key="1">
    <source>
        <dbReference type="ARBA" id="ARBA00022723"/>
    </source>
</evidence>
<keyword evidence="1" id="KW-0479">Metal-binding</keyword>
<feature type="signal peptide" evidence="4">
    <location>
        <begin position="1"/>
        <end position="25"/>
    </location>
</feature>
<dbReference type="RefSeq" id="WP_130476901.1">
    <property type="nucleotide sequence ID" value="NZ_SFCC01000009.1"/>
</dbReference>
<comment type="caution">
    <text evidence="6">The sequence shown here is derived from an EMBL/GenBank/DDBJ whole genome shotgun (WGS) entry which is preliminary data.</text>
</comment>
<dbReference type="Gene3D" id="2.60.40.420">
    <property type="entry name" value="Cupredoxins - blue copper proteins"/>
    <property type="match status" value="1"/>
</dbReference>
<feature type="region of interest" description="Disordered" evidence="3">
    <location>
        <begin position="226"/>
        <end position="262"/>
    </location>
</feature>
<dbReference type="Gene3D" id="2.60.40.10">
    <property type="entry name" value="Immunoglobulins"/>
    <property type="match status" value="3"/>
</dbReference>
<dbReference type="NCBIfam" id="NF047446">
    <property type="entry name" value="barrel_OmpL47"/>
    <property type="match status" value="4"/>
</dbReference>
<feature type="compositionally biased region" description="Polar residues" evidence="3">
    <location>
        <begin position="248"/>
        <end position="260"/>
    </location>
</feature>
<dbReference type="InterPro" id="IPR058094">
    <property type="entry name" value="Ig-like_OmpL47-like"/>
</dbReference>
<evidence type="ECO:0000256" key="4">
    <source>
        <dbReference type="SAM" id="SignalP"/>
    </source>
</evidence>
<dbReference type="InterPro" id="IPR013783">
    <property type="entry name" value="Ig-like_fold"/>
</dbReference>